<proteinExistence type="predicted"/>
<sequence>MFITRRHTDASLARGQPDVIEEKNDVKQLVELNLWGHYRVIAFIHKEQANILRKKCCPTQLNIRPSAAQLAQVAGVAEWENGKGAVIWMIGSYSASLHIFT</sequence>
<accession>A0ABR1DI86</accession>
<dbReference type="Proteomes" id="UP001303046">
    <property type="component" value="Unassembled WGS sequence"/>
</dbReference>
<comment type="caution">
    <text evidence="1">The sequence shown here is derived from an EMBL/GenBank/DDBJ whole genome shotgun (WGS) entry which is preliminary data.</text>
</comment>
<protein>
    <submittedName>
        <fullName evidence="1">Uncharacterized protein</fullName>
    </submittedName>
</protein>
<gene>
    <name evidence="1" type="primary">Necator_chrIV.g15258</name>
    <name evidence="1" type="ORF">RB195_001963</name>
</gene>
<organism evidence="1 2">
    <name type="scientific">Necator americanus</name>
    <name type="common">Human hookworm</name>
    <dbReference type="NCBI Taxonomy" id="51031"/>
    <lineage>
        <taxon>Eukaryota</taxon>
        <taxon>Metazoa</taxon>
        <taxon>Ecdysozoa</taxon>
        <taxon>Nematoda</taxon>
        <taxon>Chromadorea</taxon>
        <taxon>Rhabditida</taxon>
        <taxon>Rhabditina</taxon>
        <taxon>Rhabditomorpha</taxon>
        <taxon>Strongyloidea</taxon>
        <taxon>Ancylostomatidae</taxon>
        <taxon>Bunostominae</taxon>
        <taxon>Necator</taxon>
    </lineage>
</organism>
<keyword evidence="2" id="KW-1185">Reference proteome</keyword>
<reference evidence="1 2" key="1">
    <citation type="submission" date="2023-08" db="EMBL/GenBank/DDBJ databases">
        <title>A Necator americanus chromosomal reference genome.</title>
        <authorList>
            <person name="Ilik V."/>
            <person name="Petrzelkova K.J."/>
            <person name="Pardy F."/>
            <person name="Fuh T."/>
            <person name="Niatou-Singa F.S."/>
            <person name="Gouil Q."/>
            <person name="Baker L."/>
            <person name="Ritchie M.E."/>
            <person name="Jex A.R."/>
            <person name="Gazzola D."/>
            <person name="Li H."/>
            <person name="Toshio Fujiwara R."/>
            <person name="Zhan B."/>
            <person name="Aroian R.V."/>
            <person name="Pafco B."/>
            <person name="Schwarz E.M."/>
        </authorList>
    </citation>
    <scope>NUCLEOTIDE SEQUENCE [LARGE SCALE GENOMIC DNA]</scope>
    <source>
        <strain evidence="1 2">Aroian</strain>
        <tissue evidence="1">Whole animal</tissue>
    </source>
</reference>
<dbReference type="EMBL" id="JAVFWL010000004">
    <property type="protein sequence ID" value="KAK6749670.1"/>
    <property type="molecule type" value="Genomic_DNA"/>
</dbReference>
<evidence type="ECO:0000313" key="2">
    <source>
        <dbReference type="Proteomes" id="UP001303046"/>
    </source>
</evidence>
<name>A0ABR1DI86_NECAM</name>
<evidence type="ECO:0000313" key="1">
    <source>
        <dbReference type="EMBL" id="KAK6749670.1"/>
    </source>
</evidence>